<dbReference type="Proteomes" id="UP000614490">
    <property type="component" value="Unassembled WGS sequence"/>
</dbReference>
<dbReference type="InterPro" id="IPR000182">
    <property type="entry name" value="GNAT_dom"/>
</dbReference>
<dbReference type="Pfam" id="PF00583">
    <property type="entry name" value="Acetyltransf_1"/>
    <property type="match status" value="1"/>
</dbReference>
<feature type="domain" description="N-acetyltransferase" evidence="1">
    <location>
        <begin position="5"/>
        <end position="158"/>
    </location>
</feature>
<name>A0A931HWZ1_9BACI</name>
<evidence type="ECO:0000313" key="3">
    <source>
        <dbReference type="Proteomes" id="UP000614490"/>
    </source>
</evidence>
<dbReference type="PROSITE" id="PS51186">
    <property type="entry name" value="GNAT"/>
    <property type="match status" value="1"/>
</dbReference>
<dbReference type="InterPro" id="IPR016181">
    <property type="entry name" value="Acyl_CoA_acyltransferase"/>
</dbReference>
<sequence>MKQDIYVKPLSYDHLSLLKDMDTGIQDDYIIRVFERLISSESDRLFGLFDDQRMYSIAGYSLFGGGKFAMIGRLRTDRRFFNRGYSTIVLDHVMNQLQTSPEISWIGANTHVDNDSARRVLEKIGLHQHHVLHYLILNQPEQLIDHTKGKVWNKITNPSTKKELLHSLPQVQDRMFPYEAYYPLPLDQELFTEDYLNQTTFYQNHEGSRFVMVKNDTKKYTYSHVKYMWDDHYEQPGFFETILDHWNKNPDNVGCWIDFSDDGFNKIPDLAPFLVQPPWLMYGKWKKK</sequence>
<dbReference type="SUPFAM" id="SSF55729">
    <property type="entry name" value="Acyl-CoA N-acyltransferases (Nat)"/>
    <property type="match status" value="1"/>
</dbReference>
<evidence type="ECO:0000313" key="2">
    <source>
        <dbReference type="EMBL" id="MBH0230964.1"/>
    </source>
</evidence>
<dbReference type="RefSeq" id="WP_197317566.1">
    <property type="nucleotide sequence ID" value="NZ_JADZSC010000002.1"/>
</dbReference>
<comment type="caution">
    <text evidence="2">The sequence shown here is derived from an EMBL/GenBank/DDBJ whole genome shotgun (WGS) entry which is preliminary data.</text>
</comment>
<dbReference type="EMBL" id="JADZSC010000002">
    <property type="protein sequence ID" value="MBH0230964.1"/>
    <property type="molecule type" value="Genomic_DNA"/>
</dbReference>
<reference evidence="2 3" key="1">
    <citation type="journal article" date="2005" name="Int. J. Syst. Evol. Microbiol.">
        <title>Halobacillus yeomjeoni sp. nov., isolated from a marine solar saltern in Korea.</title>
        <authorList>
            <person name="Yoon J.H."/>
            <person name="Kang S.J."/>
            <person name="Lee C.H."/>
            <person name="Oh H.W."/>
            <person name="Oh T.K."/>
        </authorList>
    </citation>
    <scope>NUCLEOTIDE SEQUENCE [LARGE SCALE GENOMIC DNA]</scope>
    <source>
        <strain evidence="2 3">KCTC 3957</strain>
    </source>
</reference>
<proteinExistence type="predicted"/>
<dbReference type="GO" id="GO:0016747">
    <property type="term" value="F:acyltransferase activity, transferring groups other than amino-acyl groups"/>
    <property type="evidence" value="ECO:0007669"/>
    <property type="project" value="InterPro"/>
</dbReference>
<dbReference type="Gene3D" id="3.40.630.30">
    <property type="match status" value="1"/>
</dbReference>
<organism evidence="2 3">
    <name type="scientific">Halobacillus yeomjeoni</name>
    <dbReference type="NCBI Taxonomy" id="311194"/>
    <lineage>
        <taxon>Bacteria</taxon>
        <taxon>Bacillati</taxon>
        <taxon>Bacillota</taxon>
        <taxon>Bacilli</taxon>
        <taxon>Bacillales</taxon>
        <taxon>Bacillaceae</taxon>
        <taxon>Halobacillus</taxon>
    </lineage>
</organism>
<accession>A0A931HWZ1</accession>
<protein>
    <submittedName>
        <fullName evidence="2">N-acetyltransferase</fullName>
    </submittedName>
</protein>
<evidence type="ECO:0000259" key="1">
    <source>
        <dbReference type="PROSITE" id="PS51186"/>
    </source>
</evidence>
<dbReference type="AlphaFoldDB" id="A0A931HWZ1"/>
<gene>
    <name evidence="2" type="ORF">H0267_12115</name>
</gene>
<keyword evidence="3" id="KW-1185">Reference proteome</keyword>